<protein>
    <submittedName>
        <fullName evidence="2">Uncharacterized protein</fullName>
    </submittedName>
</protein>
<sequence>MENYLTGREGSANSALEDQESSPFRSYLEQESDSEPVVNE</sequence>
<dbReference type="EMBL" id="UINC01085475">
    <property type="protein sequence ID" value="SVC33055.1"/>
    <property type="molecule type" value="Genomic_DNA"/>
</dbReference>
<feature type="compositionally biased region" description="Polar residues" evidence="1">
    <location>
        <begin position="11"/>
        <end position="24"/>
    </location>
</feature>
<name>A0A382LB17_9ZZZZ</name>
<feature type="region of interest" description="Disordered" evidence="1">
    <location>
        <begin position="1"/>
        <end position="40"/>
    </location>
</feature>
<dbReference type="AlphaFoldDB" id="A0A382LB17"/>
<feature type="non-terminal residue" evidence="2">
    <location>
        <position position="40"/>
    </location>
</feature>
<reference evidence="2" key="1">
    <citation type="submission" date="2018-05" db="EMBL/GenBank/DDBJ databases">
        <authorList>
            <person name="Lanie J.A."/>
            <person name="Ng W.-L."/>
            <person name="Kazmierczak K.M."/>
            <person name="Andrzejewski T.M."/>
            <person name="Davidsen T.M."/>
            <person name="Wayne K.J."/>
            <person name="Tettelin H."/>
            <person name="Glass J.I."/>
            <person name="Rusch D."/>
            <person name="Podicherti R."/>
            <person name="Tsui H.-C.T."/>
            <person name="Winkler M.E."/>
        </authorList>
    </citation>
    <scope>NUCLEOTIDE SEQUENCE</scope>
</reference>
<gene>
    <name evidence="2" type="ORF">METZ01_LOCUS285909</name>
</gene>
<accession>A0A382LB17</accession>
<organism evidence="2">
    <name type="scientific">marine metagenome</name>
    <dbReference type="NCBI Taxonomy" id="408172"/>
    <lineage>
        <taxon>unclassified sequences</taxon>
        <taxon>metagenomes</taxon>
        <taxon>ecological metagenomes</taxon>
    </lineage>
</organism>
<evidence type="ECO:0000256" key="1">
    <source>
        <dbReference type="SAM" id="MobiDB-lite"/>
    </source>
</evidence>
<proteinExistence type="predicted"/>
<evidence type="ECO:0000313" key="2">
    <source>
        <dbReference type="EMBL" id="SVC33055.1"/>
    </source>
</evidence>